<dbReference type="Proteomes" id="UP000094527">
    <property type="component" value="Unassembled WGS sequence"/>
</dbReference>
<dbReference type="Pfam" id="PF00209">
    <property type="entry name" value="SNF"/>
    <property type="match status" value="1"/>
</dbReference>
<feature type="transmembrane region" description="Helical" evidence="17">
    <location>
        <begin position="210"/>
        <end position="231"/>
    </location>
</feature>
<evidence type="ECO:0000256" key="2">
    <source>
        <dbReference type="ARBA" id="ARBA00006459"/>
    </source>
</evidence>
<gene>
    <name evidence="18" type="ORF">Ocin01_02145</name>
</gene>
<dbReference type="OrthoDB" id="6581954at2759"/>
<feature type="region of interest" description="Disordered" evidence="16">
    <location>
        <begin position="60"/>
        <end position="85"/>
    </location>
</feature>
<keyword evidence="15" id="KW-0479">Metal-binding</keyword>
<feature type="transmembrane region" description="Helical" evidence="17">
    <location>
        <begin position="379"/>
        <end position="407"/>
    </location>
</feature>
<dbReference type="SUPFAM" id="SSF161070">
    <property type="entry name" value="SNF-like"/>
    <property type="match status" value="1"/>
</dbReference>
<dbReference type="GO" id="GO:0015179">
    <property type="term" value="F:L-amino acid transmembrane transporter activity"/>
    <property type="evidence" value="ECO:0007669"/>
    <property type="project" value="TreeGrafter"/>
</dbReference>
<dbReference type="GO" id="GO:0046872">
    <property type="term" value="F:metal ion binding"/>
    <property type="evidence" value="ECO:0007669"/>
    <property type="project" value="UniProtKB-KW"/>
</dbReference>
<organism evidence="18 19">
    <name type="scientific">Orchesella cincta</name>
    <name type="common">Springtail</name>
    <name type="synonym">Podura cincta</name>
    <dbReference type="NCBI Taxonomy" id="48709"/>
    <lineage>
        <taxon>Eukaryota</taxon>
        <taxon>Metazoa</taxon>
        <taxon>Ecdysozoa</taxon>
        <taxon>Arthropoda</taxon>
        <taxon>Hexapoda</taxon>
        <taxon>Collembola</taxon>
        <taxon>Entomobryomorpha</taxon>
        <taxon>Entomobryoidea</taxon>
        <taxon>Orchesellidae</taxon>
        <taxon>Orchesellinae</taxon>
        <taxon>Orchesella</taxon>
    </lineage>
</organism>
<feature type="non-terminal residue" evidence="18">
    <location>
        <position position="1"/>
    </location>
</feature>
<evidence type="ECO:0000256" key="9">
    <source>
        <dbReference type="ARBA" id="ARBA00023065"/>
    </source>
</evidence>
<dbReference type="GO" id="GO:0089718">
    <property type="term" value="P:amino acid import across plasma membrane"/>
    <property type="evidence" value="ECO:0007669"/>
    <property type="project" value="TreeGrafter"/>
</dbReference>
<feature type="transmembrane region" description="Helical" evidence="17">
    <location>
        <begin position="243"/>
        <end position="270"/>
    </location>
</feature>
<evidence type="ECO:0000256" key="3">
    <source>
        <dbReference type="ARBA" id="ARBA00022448"/>
    </source>
</evidence>
<evidence type="ECO:0000256" key="1">
    <source>
        <dbReference type="ARBA" id="ARBA00004141"/>
    </source>
</evidence>
<keyword evidence="5" id="KW-0769">Symport</keyword>
<evidence type="ECO:0000256" key="8">
    <source>
        <dbReference type="ARBA" id="ARBA00023053"/>
    </source>
</evidence>
<evidence type="ECO:0000256" key="14">
    <source>
        <dbReference type="ARBA" id="ARBA00040215"/>
    </source>
</evidence>
<feature type="transmembrane region" description="Helical" evidence="17">
    <location>
        <begin position="319"/>
        <end position="340"/>
    </location>
</feature>
<feature type="binding site" evidence="15">
    <location>
        <position position="106"/>
    </location>
    <ligand>
        <name>Na(+)</name>
        <dbReference type="ChEBI" id="CHEBI:29101"/>
        <label>1</label>
    </ligand>
</feature>
<evidence type="ECO:0000256" key="7">
    <source>
        <dbReference type="ARBA" id="ARBA00022989"/>
    </source>
</evidence>
<evidence type="ECO:0000256" key="17">
    <source>
        <dbReference type="SAM" id="Phobius"/>
    </source>
</evidence>
<dbReference type="PANTHER" id="PTHR11616:SF321">
    <property type="entry name" value="SODIUM-DEPENDENT NUTRIENT AMINO ACID TRANSPORTER 1-RELATED"/>
    <property type="match status" value="1"/>
</dbReference>
<reference evidence="18 19" key="1">
    <citation type="journal article" date="2016" name="Genome Biol. Evol.">
        <title>Gene Family Evolution Reflects Adaptation to Soil Environmental Stressors in the Genome of the Collembolan Orchesella cincta.</title>
        <authorList>
            <person name="Faddeeva-Vakhrusheva A."/>
            <person name="Derks M.F."/>
            <person name="Anvar S.Y."/>
            <person name="Agamennone V."/>
            <person name="Suring W."/>
            <person name="Smit S."/>
            <person name="van Straalen N.M."/>
            <person name="Roelofs D."/>
        </authorList>
    </citation>
    <scope>NUCLEOTIDE SEQUENCE [LARGE SCALE GENOMIC DNA]</scope>
    <source>
        <tissue evidence="18">Mixed pool</tissue>
    </source>
</reference>
<evidence type="ECO:0000256" key="11">
    <source>
        <dbReference type="ARBA" id="ARBA00023180"/>
    </source>
</evidence>
<comment type="function">
    <text evidence="13">Unusual broad substrate spectrum amino acid:sodium cotransporter that promotes absorption of the D isomers of essential amino acids. Neutral amino acids are the preferred substrates, especially methionine and phenylalanine.</text>
</comment>
<name>A0A1D2NGZ8_ORCCI</name>
<feature type="transmembrane region" description="Helical" evidence="17">
    <location>
        <begin position="532"/>
        <end position="552"/>
    </location>
</feature>
<evidence type="ECO:0000256" key="4">
    <source>
        <dbReference type="ARBA" id="ARBA00022692"/>
    </source>
</evidence>
<evidence type="ECO:0000313" key="19">
    <source>
        <dbReference type="Proteomes" id="UP000094527"/>
    </source>
</evidence>
<accession>A0A1D2NGZ8</accession>
<evidence type="ECO:0000256" key="13">
    <source>
        <dbReference type="ARBA" id="ARBA00037785"/>
    </source>
</evidence>
<feature type="binding site" evidence="15">
    <location>
        <position position="395"/>
    </location>
    <ligand>
        <name>Na(+)</name>
        <dbReference type="ChEBI" id="CHEBI:29101"/>
        <label>1</label>
    </ligand>
</feature>
<dbReference type="EMBL" id="LJIJ01000041">
    <property type="protein sequence ID" value="ODN04548.1"/>
    <property type="molecule type" value="Genomic_DNA"/>
</dbReference>
<proteinExistence type="inferred from homology"/>
<evidence type="ECO:0000256" key="10">
    <source>
        <dbReference type="ARBA" id="ARBA00023136"/>
    </source>
</evidence>
<protein>
    <recommendedName>
        <fullName evidence="14">Sodium-dependent nutrient amino acid transporter 1</fullName>
    </recommendedName>
</protein>
<feature type="binding site" evidence="15">
    <location>
        <position position="293"/>
    </location>
    <ligand>
        <name>Na(+)</name>
        <dbReference type="ChEBI" id="CHEBI:29101"/>
        <label>1</label>
    </ligand>
</feature>
<feature type="transmembrane region" description="Helical" evidence="17">
    <location>
        <begin position="124"/>
        <end position="146"/>
    </location>
</feature>
<comment type="similarity">
    <text evidence="2">Belongs to the sodium:neurotransmitter symporter (SNF) (TC 2.A.22) family.</text>
</comment>
<keyword evidence="6" id="KW-0029">Amino-acid transport</keyword>
<dbReference type="PRINTS" id="PR00176">
    <property type="entry name" value="NANEUSMPORT"/>
</dbReference>
<dbReference type="InterPro" id="IPR000175">
    <property type="entry name" value="Na/ntran_symport"/>
</dbReference>
<evidence type="ECO:0000256" key="12">
    <source>
        <dbReference type="ARBA" id="ARBA00023201"/>
    </source>
</evidence>
<keyword evidence="3" id="KW-0813">Transport</keyword>
<keyword evidence="9" id="KW-0406">Ion transport</keyword>
<dbReference type="GO" id="GO:0005886">
    <property type="term" value="C:plasma membrane"/>
    <property type="evidence" value="ECO:0007669"/>
    <property type="project" value="TreeGrafter"/>
</dbReference>
<keyword evidence="12" id="KW-0739">Sodium transport</keyword>
<feature type="transmembrane region" description="Helical" evidence="17">
    <location>
        <begin position="493"/>
        <end position="512"/>
    </location>
</feature>
<evidence type="ECO:0000256" key="6">
    <source>
        <dbReference type="ARBA" id="ARBA00022970"/>
    </source>
</evidence>
<dbReference type="CDD" id="cd10324">
    <property type="entry name" value="SLC6sbd"/>
    <property type="match status" value="1"/>
</dbReference>
<feature type="binding site" evidence="15">
    <location>
        <position position="391"/>
    </location>
    <ligand>
        <name>Na(+)</name>
        <dbReference type="ChEBI" id="CHEBI:29101"/>
        <label>1</label>
    </ligand>
</feature>
<keyword evidence="8 15" id="KW-0915">Sodium</keyword>
<evidence type="ECO:0000256" key="15">
    <source>
        <dbReference type="PIRSR" id="PIRSR600175-1"/>
    </source>
</evidence>
<feature type="transmembrane region" description="Helical" evidence="17">
    <location>
        <begin position="419"/>
        <end position="436"/>
    </location>
</feature>
<dbReference type="OMA" id="HEMGTTD"/>
<evidence type="ECO:0000256" key="16">
    <source>
        <dbReference type="SAM" id="MobiDB-lite"/>
    </source>
</evidence>
<sequence>ELGHINPAFNVDDPGNGLVLNAGDLNRPYGNNLFYITHDSQGQKKNGPIFTVGQNSIINNGSLPPKVPEVSTPSADDSNEEEERDTWGNPIEFLLSCISMSVGLGNVWRFPFVAYENGVGYGSMVGTFVVVSFYVSLMGLTIYYFFASFAAVLPWAQCDPAWAGEAACEPNSTYLKENNLLIYIIFLFLTRNEVFPQKANIDDGIGYPGLYLSLCLLLSWVIIFLSLVKGVKGSGKVAYFTAIFPYVVLFILLIRGVTLPGAWSGILFFITPQWHKIYDPNVWYAAVSQCFFSLSTGFGPIIMFSSYNPFTRNVYKDAFIISLMDTFTSLLAGFTIFAILGSLATQLDVDITVVAKSGPGLAFISYPDAISKFDWVPQLFAVLFFLMLFTLGVGSATSLAGGIITIFCDQFPSIARWQATTAICIIGFFSGLIYVTPGGQFMLTLADYFGASFVIYVMAIVEVTAVSWVYGLNNLCRDIEFMLGIKLGFYWKFCWGFFIPVALIVILVYTLVTATELTHNGVNYPPVAIGCGWALAAIALSLLPLWAIHAVFTRKSKTFLGKLKESFQPTEKWGPKSPKIRAQWMLFKQQKELENS</sequence>
<dbReference type="AlphaFoldDB" id="A0A1D2NGZ8"/>
<dbReference type="GO" id="GO:0005283">
    <property type="term" value="F:amino acid:sodium symporter activity"/>
    <property type="evidence" value="ECO:0007669"/>
    <property type="project" value="TreeGrafter"/>
</dbReference>
<keyword evidence="7 17" id="KW-1133">Transmembrane helix</keyword>
<evidence type="ECO:0000313" key="18">
    <source>
        <dbReference type="EMBL" id="ODN04548.1"/>
    </source>
</evidence>
<feature type="transmembrane region" description="Helical" evidence="17">
    <location>
        <begin position="282"/>
        <end position="307"/>
    </location>
</feature>
<keyword evidence="11" id="KW-0325">Glycoprotein</keyword>
<keyword evidence="19" id="KW-1185">Reference proteome</keyword>
<comment type="caution">
    <text evidence="18">The sequence shown here is derived from an EMBL/GenBank/DDBJ whole genome shotgun (WGS) entry which is preliminary data.</text>
</comment>
<evidence type="ECO:0000256" key="5">
    <source>
        <dbReference type="ARBA" id="ARBA00022847"/>
    </source>
</evidence>
<feature type="binding site" evidence="15">
    <location>
        <position position="102"/>
    </location>
    <ligand>
        <name>Na(+)</name>
        <dbReference type="ChEBI" id="CHEBI:29101"/>
        <label>1</label>
    </ligand>
</feature>
<dbReference type="PANTHER" id="PTHR11616">
    <property type="entry name" value="SODIUM/CHLORIDE DEPENDENT TRANSPORTER"/>
    <property type="match status" value="1"/>
</dbReference>
<dbReference type="PROSITE" id="PS50267">
    <property type="entry name" value="NA_NEUROTRAN_SYMP_3"/>
    <property type="match status" value="1"/>
</dbReference>
<dbReference type="InterPro" id="IPR037272">
    <property type="entry name" value="SNS_sf"/>
</dbReference>
<feature type="transmembrane region" description="Helical" evidence="17">
    <location>
        <begin position="448"/>
        <end position="472"/>
    </location>
</feature>
<keyword evidence="10 17" id="KW-0472">Membrane</keyword>
<comment type="subcellular location">
    <subcellularLocation>
        <location evidence="1">Membrane</location>
        <topology evidence="1">Multi-pass membrane protein</topology>
    </subcellularLocation>
</comment>
<dbReference type="STRING" id="48709.A0A1D2NGZ8"/>
<keyword evidence="4 17" id="KW-0812">Transmembrane</keyword>